<feature type="region of interest" description="Disordered" evidence="1">
    <location>
        <begin position="68"/>
        <end position="95"/>
    </location>
</feature>
<accession>A0A9J6DNM3</accession>
<feature type="signal peptide" evidence="2">
    <location>
        <begin position="1"/>
        <end position="17"/>
    </location>
</feature>
<dbReference type="Proteomes" id="UP000821866">
    <property type="component" value="Chromosome 6"/>
</dbReference>
<evidence type="ECO:0008006" key="5">
    <source>
        <dbReference type="Google" id="ProtNLM"/>
    </source>
</evidence>
<name>A0A9J6DNM3_RHIMP</name>
<keyword evidence="4" id="KW-1185">Reference proteome</keyword>
<protein>
    <recommendedName>
        <fullName evidence="5">Secreted protein</fullName>
    </recommendedName>
</protein>
<feature type="compositionally biased region" description="Basic and acidic residues" evidence="1">
    <location>
        <begin position="86"/>
        <end position="95"/>
    </location>
</feature>
<evidence type="ECO:0000256" key="2">
    <source>
        <dbReference type="SAM" id="SignalP"/>
    </source>
</evidence>
<keyword evidence="2" id="KW-0732">Signal</keyword>
<proteinExistence type="predicted"/>
<feature type="chain" id="PRO_5039928084" description="Secreted protein" evidence="2">
    <location>
        <begin position="18"/>
        <end position="118"/>
    </location>
</feature>
<reference evidence="3" key="2">
    <citation type="submission" date="2021-09" db="EMBL/GenBank/DDBJ databases">
        <authorList>
            <person name="Jia N."/>
            <person name="Wang J."/>
            <person name="Shi W."/>
            <person name="Du L."/>
            <person name="Sun Y."/>
            <person name="Zhan W."/>
            <person name="Jiang J."/>
            <person name="Wang Q."/>
            <person name="Zhang B."/>
            <person name="Ji P."/>
            <person name="Sakyi L.B."/>
            <person name="Cui X."/>
            <person name="Yuan T."/>
            <person name="Jiang B."/>
            <person name="Yang W."/>
            <person name="Lam T.T.-Y."/>
            <person name="Chang Q."/>
            <person name="Ding S."/>
            <person name="Wang X."/>
            <person name="Zhu J."/>
            <person name="Ruan X."/>
            <person name="Zhao L."/>
            <person name="Wei J."/>
            <person name="Que T."/>
            <person name="Du C."/>
            <person name="Cheng J."/>
            <person name="Dai P."/>
            <person name="Han X."/>
            <person name="Huang E."/>
            <person name="Gao Y."/>
            <person name="Liu J."/>
            <person name="Shao H."/>
            <person name="Ye R."/>
            <person name="Li L."/>
            <person name="Wei W."/>
            <person name="Wang X."/>
            <person name="Wang C."/>
            <person name="Huo Q."/>
            <person name="Li W."/>
            <person name="Guo W."/>
            <person name="Chen H."/>
            <person name="Chen S."/>
            <person name="Zhou L."/>
            <person name="Zhou L."/>
            <person name="Ni X."/>
            <person name="Tian J."/>
            <person name="Zhou Y."/>
            <person name="Sheng Y."/>
            <person name="Liu T."/>
            <person name="Pan Y."/>
            <person name="Xia L."/>
            <person name="Li J."/>
            <person name="Zhao F."/>
            <person name="Cao W."/>
        </authorList>
    </citation>
    <scope>NUCLEOTIDE SEQUENCE</scope>
    <source>
        <strain evidence="3">Rmic-2018</strain>
        <tissue evidence="3">Larvae</tissue>
    </source>
</reference>
<reference evidence="3" key="1">
    <citation type="journal article" date="2020" name="Cell">
        <title>Large-Scale Comparative Analyses of Tick Genomes Elucidate Their Genetic Diversity and Vector Capacities.</title>
        <authorList>
            <consortium name="Tick Genome and Microbiome Consortium (TIGMIC)"/>
            <person name="Jia N."/>
            <person name="Wang J."/>
            <person name="Shi W."/>
            <person name="Du L."/>
            <person name="Sun Y."/>
            <person name="Zhan W."/>
            <person name="Jiang J.F."/>
            <person name="Wang Q."/>
            <person name="Zhang B."/>
            <person name="Ji P."/>
            <person name="Bell-Sakyi L."/>
            <person name="Cui X.M."/>
            <person name="Yuan T.T."/>
            <person name="Jiang B.G."/>
            <person name="Yang W.F."/>
            <person name="Lam T.T."/>
            <person name="Chang Q.C."/>
            <person name="Ding S.J."/>
            <person name="Wang X.J."/>
            <person name="Zhu J.G."/>
            <person name="Ruan X.D."/>
            <person name="Zhao L."/>
            <person name="Wei J.T."/>
            <person name="Ye R.Z."/>
            <person name="Que T.C."/>
            <person name="Du C.H."/>
            <person name="Zhou Y.H."/>
            <person name="Cheng J.X."/>
            <person name="Dai P.F."/>
            <person name="Guo W.B."/>
            <person name="Han X.H."/>
            <person name="Huang E.J."/>
            <person name="Li L.F."/>
            <person name="Wei W."/>
            <person name="Gao Y.C."/>
            <person name="Liu J.Z."/>
            <person name="Shao H.Z."/>
            <person name="Wang X."/>
            <person name="Wang C.C."/>
            <person name="Yang T.C."/>
            <person name="Huo Q.B."/>
            <person name="Li W."/>
            <person name="Chen H.Y."/>
            <person name="Chen S.E."/>
            <person name="Zhou L.G."/>
            <person name="Ni X.B."/>
            <person name="Tian J.H."/>
            <person name="Sheng Y."/>
            <person name="Liu T."/>
            <person name="Pan Y.S."/>
            <person name="Xia L.Y."/>
            <person name="Li J."/>
            <person name="Zhao F."/>
            <person name="Cao W.C."/>
        </authorList>
    </citation>
    <scope>NUCLEOTIDE SEQUENCE</scope>
    <source>
        <strain evidence="3">Rmic-2018</strain>
    </source>
</reference>
<organism evidence="3 4">
    <name type="scientific">Rhipicephalus microplus</name>
    <name type="common">Cattle tick</name>
    <name type="synonym">Boophilus microplus</name>
    <dbReference type="NCBI Taxonomy" id="6941"/>
    <lineage>
        <taxon>Eukaryota</taxon>
        <taxon>Metazoa</taxon>
        <taxon>Ecdysozoa</taxon>
        <taxon>Arthropoda</taxon>
        <taxon>Chelicerata</taxon>
        <taxon>Arachnida</taxon>
        <taxon>Acari</taxon>
        <taxon>Parasitiformes</taxon>
        <taxon>Ixodida</taxon>
        <taxon>Ixodoidea</taxon>
        <taxon>Ixodidae</taxon>
        <taxon>Rhipicephalinae</taxon>
        <taxon>Rhipicephalus</taxon>
        <taxon>Boophilus</taxon>
    </lineage>
</organism>
<comment type="caution">
    <text evidence="3">The sequence shown here is derived from an EMBL/GenBank/DDBJ whole genome shotgun (WGS) entry which is preliminary data.</text>
</comment>
<dbReference type="AlphaFoldDB" id="A0A9J6DNM3"/>
<evidence type="ECO:0000313" key="3">
    <source>
        <dbReference type="EMBL" id="KAH8023603.1"/>
    </source>
</evidence>
<dbReference type="EMBL" id="JABSTU010000008">
    <property type="protein sequence ID" value="KAH8023603.1"/>
    <property type="molecule type" value="Genomic_DNA"/>
</dbReference>
<sequence>MPFGAVLVSAALVALQADIVPRNLKRMVDAPCLASSLVIDHHQWKLLLVPALHSFGTSAPGLHGLNLGRPRLLPRTPDGDPPIPEHTIDPHGPHERSFLRGDVLRPAELQGSRWCACL</sequence>
<evidence type="ECO:0000256" key="1">
    <source>
        <dbReference type="SAM" id="MobiDB-lite"/>
    </source>
</evidence>
<gene>
    <name evidence="3" type="ORF">HPB51_014852</name>
</gene>
<evidence type="ECO:0000313" key="4">
    <source>
        <dbReference type="Proteomes" id="UP000821866"/>
    </source>
</evidence>